<dbReference type="PANTHER" id="PTHR13318">
    <property type="entry name" value="PARTNER OF PAIRED, ISOFORM B-RELATED"/>
    <property type="match status" value="1"/>
</dbReference>
<evidence type="ECO:0000256" key="1">
    <source>
        <dbReference type="SAM" id="MobiDB-lite"/>
    </source>
</evidence>
<feature type="non-terminal residue" evidence="2">
    <location>
        <position position="379"/>
    </location>
</feature>
<name>A0AAW2ZR98_9EUKA</name>
<feature type="region of interest" description="Disordered" evidence="1">
    <location>
        <begin position="353"/>
        <end position="379"/>
    </location>
</feature>
<accession>A0AAW2ZR98</accession>
<dbReference type="Gene3D" id="3.80.10.10">
    <property type="entry name" value="Ribonuclease Inhibitor"/>
    <property type="match status" value="2"/>
</dbReference>
<dbReference type="InterPro" id="IPR032675">
    <property type="entry name" value="LRR_dom_sf"/>
</dbReference>
<gene>
    <name evidence="2" type="ORF">AKO1_009931</name>
</gene>
<reference evidence="2 3" key="1">
    <citation type="submission" date="2024-03" db="EMBL/GenBank/DDBJ databases">
        <title>The Acrasis kona genome and developmental transcriptomes reveal deep origins of eukaryotic multicellular pathways.</title>
        <authorList>
            <person name="Sheikh S."/>
            <person name="Fu C.-J."/>
            <person name="Brown M.W."/>
            <person name="Baldauf S.L."/>
        </authorList>
    </citation>
    <scope>NUCLEOTIDE SEQUENCE [LARGE SCALE GENOMIC DNA]</scope>
    <source>
        <strain evidence="2 3">ATCC MYA-3509</strain>
    </source>
</reference>
<dbReference type="GO" id="GO:0019005">
    <property type="term" value="C:SCF ubiquitin ligase complex"/>
    <property type="evidence" value="ECO:0007669"/>
    <property type="project" value="TreeGrafter"/>
</dbReference>
<evidence type="ECO:0000313" key="3">
    <source>
        <dbReference type="Proteomes" id="UP001431209"/>
    </source>
</evidence>
<dbReference type="SUPFAM" id="SSF52047">
    <property type="entry name" value="RNI-like"/>
    <property type="match status" value="1"/>
</dbReference>
<dbReference type="AlphaFoldDB" id="A0AAW2ZR98"/>
<evidence type="ECO:0000313" key="2">
    <source>
        <dbReference type="EMBL" id="KAL0491256.1"/>
    </source>
</evidence>
<sequence length="379" mass="43157">MDHDHFEQLLTRFQSLQHLSVGGVYYKDKNTIDLMDHFQLRSLELSNTFNDRYLPFCFYPNKQLRCLFLEQVKIDQEGVKNLFLSPCLTKLTIRGHGTLLHPNGLEHITKCQSLEYLDVSDASFWSAALPYICNMTCLRVLKGGAELSDMIMYVFNQDYPIANTIQGIHFENLMLAECIERMAMSQRNLSFLRIDKEVMTPALKMLSNTDLFPNLTSLELQYCGKSLTDDGAFYLLLSDKLTSLKMTSCTGVTDESVSLLRINHTLKTFTNDFNDGMRNWTISEVIQHNSTLTELSLCGDKISFNVEDLLVNQHLTHLKFCGDKSEAHQILSQCENIQHLEAPRYKCYYASTPSAYSPSPPHSSSTVSESPSYRSSSPT</sequence>
<keyword evidence="3" id="KW-1185">Reference proteome</keyword>
<dbReference type="Proteomes" id="UP001431209">
    <property type="component" value="Unassembled WGS sequence"/>
</dbReference>
<proteinExistence type="predicted"/>
<organism evidence="2 3">
    <name type="scientific">Acrasis kona</name>
    <dbReference type="NCBI Taxonomy" id="1008807"/>
    <lineage>
        <taxon>Eukaryota</taxon>
        <taxon>Discoba</taxon>
        <taxon>Heterolobosea</taxon>
        <taxon>Tetramitia</taxon>
        <taxon>Eutetramitia</taxon>
        <taxon>Acrasidae</taxon>
        <taxon>Acrasis</taxon>
    </lineage>
</organism>
<comment type="caution">
    <text evidence="2">The sequence shown here is derived from an EMBL/GenBank/DDBJ whole genome shotgun (WGS) entry which is preliminary data.</text>
</comment>
<protein>
    <submittedName>
        <fullName evidence="2">Uncharacterized protein</fullName>
    </submittedName>
</protein>
<dbReference type="GO" id="GO:0031146">
    <property type="term" value="P:SCF-dependent proteasomal ubiquitin-dependent protein catabolic process"/>
    <property type="evidence" value="ECO:0007669"/>
    <property type="project" value="TreeGrafter"/>
</dbReference>
<dbReference type="EMBL" id="JAOPGA020001779">
    <property type="protein sequence ID" value="KAL0491256.1"/>
    <property type="molecule type" value="Genomic_DNA"/>
</dbReference>